<evidence type="ECO:0000259" key="1">
    <source>
        <dbReference type="Pfam" id="PF02558"/>
    </source>
</evidence>
<dbReference type="Gene3D" id="1.10.1040.10">
    <property type="entry name" value="N-(1-d-carboxylethyl)-l-norvaline Dehydrogenase, domain 2"/>
    <property type="match status" value="1"/>
</dbReference>
<evidence type="ECO:0008006" key="5">
    <source>
        <dbReference type="Google" id="ProtNLM"/>
    </source>
</evidence>
<keyword evidence="4" id="KW-1185">Reference proteome</keyword>
<evidence type="ECO:0000259" key="2">
    <source>
        <dbReference type="Pfam" id="PF08546"/>
    </source>
</evidence>
<dbReference type="InterPro" id="IPR013332">
    <property type="entry name" value="KPR_N"/>
</dbReference>
<dbReference type="InterPro" id="IPR051402">
    <property type="entry name" value="KPR-Related"/>
</dbReference>
<sequence length="324" mass="35814">MGGTVCRSVEEAADQRYDYVVLTTKAIPEVVKTSKIFEPLLRKGYNEHFKQPTYVIMQNGLNVEVDLYNAIKALNKGEPKIISTAVYIGANMLEANLVEHNDFDRVFLGVYRHNDRLTSTNTPEELELLNGFSKLIESGGSTVAIVPEIQRVKFAKNFWNVAFSGMATLTQYTLPAIFRAPPDGTGESYSPYVCPDTAELIETYTIPLIKGIFEELITLARALGFPDAPGNEGISADTGTRILEGTKALHLRADSTHVPSMLLDLQKGLPIEVEVIVGEVVRMAKEVNVEVPRVETLYGLLLVVQNQILRKMKERPQGTSGAQD</sequence>
<dbReference type="InterPro" id="IPR008927">
    <property type="entry name" value="6-PGluconate_DH-like_C_sf"/>
</dbReference>
<dbReference type="GO" id="GO:0005737">
    <property type="term" value="C:cytoplasm"/>
    <property type="evidence" value="ECO:0007669"/>
    <property type="project" value="TreeGrafter"/>
</dbReference>
<protein>
    <recommendedName>
        <fullName evidence="5">Ketopantoate reductase C-terminal domain-containing protein</fullName>
    </recommendedName>
</protein>
<dbReference type="EMBL" id="NHTK01001283">
    <property type="protein sequence ID" value="PPR00951.1"/>
    <property type="molecule type" value="Genomic_DNA"/>
</dbReference>
<dbReference type="PANTHER" id="PTHR21708:SF43">
    <property type="entry name" value="KETOPANTOATE REDUCTASE C-TERMINAL DOMAIN-CONTAINING PROTEIN"/>
    <property type="match status" value="1"/>
</dbReference>
<dbReference type="Pfam" id="PF02558">
    <property type="entry name" value="ApbA"/>
    <property type="match status" value="1"/>
</dbReference>
<dbReference type="STRING" id="181874.A0A409YD88"/>
<proteinExistence type="predicted"/>
<dbReference type="PANTHER" id="PTHR21708">
    <property type="entry name" value="PROBABLE 2-DEHYDROPANTOATE 2-REDUCTASE"/>
    <property type="match status" value="1"/>
</dbReference>
<dbReference type="AlphaFoldDB" id="A0A409YD88"/>
<dbReference type="Gene3D" id="3.40.50.720">
    <property type="entry name" value="NAD(P)-binding Rossmann-like Domain"/>
    <property type="match status" value="1"/>
</dbReference>
<feature type="domain" description="Ketopantoate reductase N-terminal" evidence="1">
    <location>
        <begin position="12"/>
        <end position="111"/>
    </location>
</feature>
<dbReference type="SUPFAM" id="SSF48179">
    <property type="entry name" value="6-phosphogluconate dehydrogenase C-terminal domain-like"/>
    <property type="match status" value="1"/>
</dbReference>
<dbReference type="InterPro" id="IPR013752">
    <property type="entry name" value="KPA_reductase"/>
</dbReference>
<evidence type="ECO:0000313" key="3">
    <source>
        <dbReference type="EMBL" id="PPR00951.1"/>
    </source>
</evidence>
<dbReference type="OrthoDB" id="3609at2759"/>
<organism evidence="3 4">
    <name type="scientific">Panaeolus cyanescens</name>
    <dbReference type="NCBI Taxonomy" id="181874"/>
    <lineage>
        <taxon>Eukaryota</taxon>
        <taxon>Fungi</taxon>
        <taxon>Dikarya</taxon>
        <taxon>Basidiomycota</taxon>
        <taxon>Agaricomycotina</taxon>
        <taxon>Agaricomycetes</taxon>
        <taxon>Agaricomycetidae</taxon>
        <taxon>Agaricales</taxon>
        <taxon>Agaricineae</taxon>
        <taxon>Galeropsidaceae</taxon>
        <taxon>Panaeolus</taxon>
    </lineage>
</organism>
<dbReference type="InterPro" id="IPR013328">
    <property type="entry name" value="6PGD_dom2"/>
</dbReference>
<feature type="domain" description="Ketopantoate reductase C-terminal" evidence="2">
    <location>
        <begin position="202"/>
        <end position="302"/>
    </location>
</feature>
<comment type="caution">
    <text evidence="3">The sequence shown here is derived from an EMBL/GenBank/DDBJ whole genome shotgun (WGS) entry which is preliminary data.</text>
</comment>
<dbReference type="InParanoid" id="A0A409YD88"/>
<dbReference type="Pfam" id="PF08546">
    <property type="entry name" value="ApbA_C"/>
    <property type="match status" value="1"/>
</dbReference>
<reference evidence="3 4" key="1">
    <citation type="journal article" date="2018" name="Evol. Lett.">
        <title>Horizontal gene cluster transfer increased hallucinogenic mushroom diversity.</title>
        <authorList>
            <person name="Reynolds H.T."/>
            <person name="Vijayakumar V."/>
            <person name="Gluck-Thaler E."/>
            <person name="Korotkin H.B."/>
            <person name="Matheny P.B."/>
            <person name="Slot J.C."/>
        </authorList>
    </citation>
    <scope>NUCLEOTIDE SEQUENCE [LARGE SCALE GENOMIC DNA]</scope>
    <source>
        <strain evidence="3 4">2629</strain>
    </source>
</reference>
<dbReference type="Proteomes" id="UP000284842">
    <property type="component" value="Unassembled WGS sequence"/>
</dbReference>
<gene>
    <name evidence="3" type="ORF">CVT24_000258</name>
</gene>
<evidence type="ECO:0000313" key="4">
    <source>
        <dbReference type="Proteomes" id="UP000284842"/>
    </source>
</evidence>
<accession>A0A409YD88</accession>
<name>A0A409YD88_9AGAR</name>